<evidence type="ECO:0000313" key="2">
    <source>
        <dbReference type="RefSeq" id="XP_045147674.1"/>
    </source>
</evidence>
<sequence length="1447" mass="156304">MSHSHPAGLLAAYNSLTDKHLAGYFNNTRIRRHLLRSGLITRSGRIRSEKEYKLNIMKRDHQKYIRECLAQAIFHKVLDMERYHQLEIKKKLEAIARKERVQRFKGEPTRWSVENNMPILSPHPPFGQKSNWGHSIPVDEGHSSPLTMTAPRPYTAPGHPHPPVRLGPLPSDPLAGSVPKKTSRLRARAMLLEKDAPFPIGGQKALMKFSSSTDNSQGTHLYQLPNINSYMMPSPPPPPADGKFTKENRAETWRKRRLRPITAPNGLEPLFTRDSRRIPKTSPHSNAVITMIYLGKSVHLAYDGSDFGDEIKVYQQHCGGENLCVYKGRLLEKETFQFISKRHHGFPFSLTFFLNGIQVNRLSSCCEYKHRKGSRLGGKRGYFGFVCVERSSPCYKCIIAMGLDKKPSSSRTRKENAEKREDLKKDGEKLRKGKEYMAPRGNEIEGNRALGSAIFSAQEEETQVREVRTAVEEMESKGKPGQDIWGDDQENAFKYEYEEDFEADEEKPDENTNEEGQAEDQMSGTSKSPSDDEKDKLDPEKESETSSQTAPGAEDSVEDESDGCSDDEFEDDKQDRKTALSSSFRSHTNSSCSEDASSVEDRDSLTEVSSEQSARSSSSQEQREDDTPGKSHLPIDTVLEIEIEDQEITKAVVETKPAPVEKSSRSVLEEEMEKGAQGTAESPSTTSRERVFQEEKEKAKRKLWRGSPDKEKDEKAGAPGVETEGDRQITAESLEPGQHNPPGAEPWTGSTEEEREKHLRKLEMDIHSAPNGTSVVEGRLDSDTESKQVAPHMHTLETKATIEPVPQPKDADTIEGKGEMTLAGDIELNGQWKAATVQPVLTEEPLTVESEAPQELVDLARAAADRDGNLGEEGLKPVEAEGARAFACLNEDRAPVEQGSKRSKLETGKAMSEGDEDSGKPGLGSRAVAQHSELAGAVAVLLEMPLEKGAGPRGAGTREARPGKPGDTECEEEGGTHFAKTAPGEPATPKREDGSAEGEEPIKGSKEAIGIEVSLSSSSSEKTDELHQMSGQDSPEEGRSGLKNGVDLETIETETADHKQDGSRDVRPRTPLREGASEGKEGERVSASKEGPALQEEEGAQRNEPPSAGDAQPAVQGLSPGSDQADSRAVTLARARPEESLPAGGIALLEAEEGLEKSLGNTWAPGTEGDQEGDQGQEGREAEAGSRAEMSQQEAAGPQGDRQGGLGVPESQWSAEARVTIVTSGETEEGEVKGQDGLADLEGRDKEESLPGQEGVKDVTVVRGDGPAGDTVVAEKSLGGAPGEALDEAERGHPVGQAVQSSRSTAPAGNLGQGTAGAQADSSQRDRAEMATEEREGLADSKRVEGPATNTAASSADVAGEETWQEMGGGAGQTSAVGMVVAEIALSREEGSTVQEATVPSAPGLGLHTLGEASSLEKEPPQRQGRGPEGGKVDSTPRGAGSLPGEE</sequence>
<accession>A0AC55D7F4</accession>
<proteinExistence type="predicted"/>
<reference evidence="2" key="1">
    <citation type="submission" date="2025-08" db="UniProtKB">
        <authorList>
            <consortium name="RefSeq"/>
        </authorList>
    </citation>
    <scope>IDENTIFICATION</scope>
</reference>
<keyword evidence="1" id="KW-1185">Reference proteome</keyword>
<organism evidence="1 2">
    <name type="scientific">Echinops telfairi</name>
    <name type="common">Lesser hedgehog tenrec</name>
    <dbReference type="NCBI Taxonomy" id="9371"/>
    <lineage>
        <taxon>Eukaryota</taxon>
        <taxon>Metazoa</taxon>
        <taxon>Chordata</taxon>
        <taxon>Craniata</taxon>
        <taxon>Vertebrata</taxon>
        <taxon>Euteleostomi</taxon>
        <taxon>Mammalia</taxon>
        <taxon>Eutheria</taxon>
        <taxon>Afrotheria</taxon>
        <taxon>Tenrecidae</taxon>
        <taxon>Tenrecinae</taxon>
        <taxon>Echinops</taxon>
    </lineage>
</organism>
<evidence type="ECO:0000313" key="1">
    <source>
        <dbReference type="Proteomes" id="UP000694863"/>
    </source>
</evidence>
<dbReference type="Proteomes" id="UP000694863">
    <property type="component" value="Unplaced"/>
</dbReference>
<name>A0AC55D7F4_ECHTE</name>
<dbReference type="RefSeq" id="XP_045147674.1">
    <property type="nucleotide sequence ID" value="XM_045291739.1"/>
</dbReference>
<gene>
    <name evidence="2" type="primary">ERICH3</name>
</gene>
<feature type="non-terminal residue" evidence="2">
    <location>
        <position position="1447"/>
    </location>
</feature>
<protein>
    <submittedName>
        <fullName evidence="2">Glutamate-rich protein 3</fullName>
    </submittedName>
</protein>